<reference evidence="8" key="1">
    <citation type="journal article" date="2021" name="Microbiol. Resour. Announc.">
        <title>LGAAP: Leishmaniinae Genome Assembly and Annotation Pipeline.</title>
        <authorList>
            <person name="Almutairi H."/>
            <person name="Urbaniak M.D."/>
            <person name="Bates M.D."/>
            <person name="Jariyapan N."/>
            <person name="Kwakye-Nuako G."/>
            <person name="Thomaz-Soccol V."/>
            <person name="Al-Salem W.S."/>
            <person name="Dillon R.J."/>
            <person name="Bates P.A."/>
            <person name="Gatherer D."/>
        </authorList>
    </citation>
    <scope>NUCLEOTIDE SEQUENCE [LARGE SCALE GENOMIC DNA]</scope>
</reference>
<dbReference type="Proteomes" id="UP000674143">
    <property type="component" value="Unassembled WGS sequence"/>
</dbReference>
<name>A0A836GCN2_9TRYP</name>
<evidence type="ECO:0000256" key="4">
    <source>
        <dbReference type="PROSITE-ProRule" id="PRU00322"/>
    </source>
</evidence>
<dbReference type="GO" id="GO:0008270">
    <property type="term" value="F:zinc ion binding"/>
    <property type="evidence" value="ECO:0007669"/>
    <property type="project" value="UniProtKB-KW"/>
</dbReference>
<dbReference type="InterPro" id="IPR001876">
    <property type="entry name" value="Znf_RanBP2"/>
</dbReference>
<dbReference type="AlphaFoldDB" id="A0A836GCN2"/>
<evidence type="ECO:0000259" key="6">
    <source>
        <dbReference type="PROSITE" id="PS50199"/>
    </source>
</evidence>
<reference evidence="8" key="2">
    <citation type="journal article" date="2021" name="Sci. Data">
        <title>Chromosome-scale genome sequencing, assembly and annotation of six genomes from subfamily Leishmaniinae.</title>
        <authorList>
            <person name="Almutairi H."/>
            <person name="Urbaniak M.D."/>
            <person name="Bates M.D."/>
            <person name="Jariyapan N."/>
            <person name="Kwakye-Nuako G."/>
            <person name="Thomaz Soccol V."/>
            <person name="Al-Salem W.S."/>
            <person name="Dillon R.J."/>
            <person name="Bates P.A."/>
            <person name="Gatherer D."/>
        </authorList>
    </citation>
    <scope>NUCLEOTIDE SEQUENCE [LARGE SCALE GENOMIC DNA]</scope>
</reference>
<feature type="region of interest" description="Disordered" evidence="5">
    <location>
        <begin position="453"/>
        <end position="483"/>
    </location>
</feature>
<feature type="domain" description="RanBP2-type" evidence="6">
    <location>
        <begin position="623"/>
        <end position="652"/>
    </location>
</feature>
<keyword evidence="3" id="KW-0862">Zinc</keyword>
<accession>A0A836GCN2</accession>
<feature type="compositionally biased region" description="Low complexity" evidence="5">
    <location>
        <begin position="142"/>
        <end position="154"/>
    </location>
</feature>
<comment type="caution">
    <text evidence="7">The sequence shown here is derived from an EMBL/GenBank/DDBJ whole genome shotgun (WGS) entry which is preliminary data.</text>
</comment>
<evidence type="ECO:0000256" key="3">
    <source>
        <dbReference type="ARBA" id="ARBA00022833"/>
    </source>
</evidence>
<keyword evidence="1" id="KW-0479">Metal-binding</keyword>
<keyword evidence="2 4" id="KW-0863">Zinc-finger</keyword>
<evidence type="ECO:0000313" key="7">
    <source>
        <dbReference type="EMBL" id="KAG5464702.1"/>
    </source>
</evidence>
<evidence type="ECO:0000256" key="1">
    <source>
        <dbReference type="ARBA" id="ARBA00022723"/>
    </source>
</evidence>
<dbReference type="PROSITE" id="PS50199">
    <property type="entry name" value="ZF_RANBP2_2"/>
    <property type="match status" value="1"/>
</dbReference>
<evidence type="ECO:0000313" key="8">
    <source>
        <dbReference type="Proteomes" id="UP000674143"/>
    </source>
</evidence>
<evidence type="ECO:0000256" key="2">
    <source>
        <dbReference type="ARBA" id="ARBA00022771"/>
    </source>
</evidence>
<feature type="region of interest" description="Disordered" evidence="5">
    <location>
        <begin position="77"/>
        <end position="107"/>
    </location>
</feature>
<gene>
    <name evidence="7" type="ORF">LSCM4_00143</name>
</gene>
<organism evidence="7 8">
    <name type="scientific">Leishmania orientalis</name>
    <dbReference type="NCBI Taxonomy" id="2249476"/>
    <lineage>
        <taxon>Eukaryota</taxon>
        <taxon>Discoba</taxon>
        <taxon>Euglenozoa</taxon>
        <taxon>Kinetoplastea</taxon>
        <taxon>Metakinetoplastina</taxon>
        <taxon>Trypanosomatida</taxon>
        <taxon>Trypanosomatidae</taxon>
        <taxon>Leishmaniinae</taxon>
        <taxon>Leishmania</taxon>
    </lineage>
</organism>
<proteinExistence type="predicted"/>
<feature type="region of interest" description="Disordered" evidence="5">
    <location>
        <begin position="139"/>
        <end position="188"/>
    </location>
</feature>
<keyword evidence="8" id="KW-1185">Reference proteome</keyword>
<dbReference type="GeneID" id="92356166"/>
<dbReference type="RefSeq" id="XP_067058333.1">
    <property type="nucleotide sequence ID" value="XM_067202232.1"/>
</dbReference>
<sequence>MRTASSLYDRAARLRATCKTVQVSLLLPRGMRTHTNSVRCRWSRGFTSRPSNESAHHSSAQEDMLVRILIQDAFNPASKSSFSRDCGDGASSDEHTHNSADSTGRRSGCLSQCEVAATKGGSVGGTVVTDSQRVSRGALQGAAVAPRPAVSASVQEDHWRGENTASLSGADEGVASATDSRGQNAAAEPFTSIRRAEQHNDVPRSLEWLCCACGTYSSLASSPAACRKCKASAAASYRSALPPMRQVPVMPAMWVCQRCSHTNHHVSGPAPPTEDRAISARAQRQKFICGQCSAPFGGVQNWVCPACDHFCPRAATQCPSCFADRPLSWTCDCCESDLPNSVFAVKCRGCGHERRRKYSNSVVRCPGCRDWNDVRWEICATCMAPLDSFALSREDKDSSKQAALTAPPLSESRRAGTIGAELVPNSAGVLHSKTVVNAAALLEAARALETAAGAGGLRRGNEETASVVPSSPPPPAPGDEERPRVAMRLPDNAWWCFNCNVVHRRNVTFCDICLQPRDVMDLRNKTELAAMQASSSLPKAEVTVLNSADVASLKGASGVTIVPATVEGDWQCPYCRKLRCVTQHDCCGHRREVPHGYWLCDRCCSTNRLDRECCLGCGERQERVCPWTCPECAWCNDAGNTVCLQCGVPNAPGAAAGSGPTASGGGDVSTSIACTVCSAPNHFEKSACYRCRARLRDVEWRCDACGHGHGHRTRSALRCEQCGGIRQFDLREEVWLCEVCSTPVFSGGEIPVRTHCPKCNAQRAPTATHYPSRWKCKCGLFNRSRVTECLECGARRRFESLDTIATCPRCFRDTPMDFHETCTHCRASLAECFMRWESNITLCGDTVEVAEALDESEMEAVPDDRDDDAVRA</sequence>
<protein>
    <recommendedName>
        <fullName evidence="6">RanBP2-type domain-containing protein</fullName>
    </recommendedName>
</protein>
<evidence type="ECO:0000256" key="5">
    <source>
        <dbReference type="SAM" id="MobiDB-lite"/>
    </source>
</evidence>
<dbReference type="KEGG" id="loi:92356166"/>
<dbReference type="PROSITE" id="PS01358">
    <property type="entry name" value="ZF_RANBP2_1"/>
    <property type="match status" value="1"/>
</dbReference>
<dbReference type="SMART" id="SM00547">
    <property type="entry name" value="ZnF_RBZ"/>
    <property type="match status" value="6"/>
</dbReference>
<dbReference type="EMBL" id="JAFHLR010000036">
    <property type="protein sequence ID" value="KAG5464702.1"/>
    <property type="molecule type" value="Genomic_DNA"/>
</dbReference>